<proteinExistence type="predicted"/>
<organism evidence="1 2">
    <name type="scientific">Durusdinium trenchii</name>
    <dbReference type="NCBI Taxonomy" id="1381693"/>
    <lineage>
        <taxon>Eukaryota</taxon>
        <taxon>Sar</taxon>
        <taxon>Alveolata</taxon>
        <taxon>Dinophyceae</taxon>
        <taxon>Suessiales</taxon>
        <taxon>Symbiodiniaceae</taxon>
        <taxon>Durusdinium</taxon>
    </lineage>
</organism>
<dbReference type="Gene3D" id="2.60.120.620">
    <property type="entry name" value="q2cbj1_9rhob like domain"/>
    <property type="match status" value="1"/>
</dbReference>
<evidence type="ECO:0000313" key="2">
    <source>
        <dbReference type="Proteomes" id="UP001642484"/>
    </source>
</evidence>
<dbReference type="EMBL" id="CAXAMN010008169">
    <property type="protein sequence ID" value="CAK9024218.1"/>
    <property type="molecule type" value="Genomic_DNA"/>
</dbReference>
<evidence type="ECO:0008006" key="3">
    <source>
        <dbReference type="Google" id="ProtNLM"/>
    </source>
</evidence>
<accession>A0ABP0KBY5</accession>
<evidence type="ECO:0000313" key="1">
    <source>
        <dbReference type="EMBL" id="CAK9024218.1"/>
    </source>
</evidence>
<keyword evidence="2" id="KW-1185">Reference proteome</keyword>
<dbReference type="Proteomes" id="UP001642484">
    <property type="component" value="Unassembled WGS sequence"/>
</dbReference>
<dbReference type="SUPFAM" id="SSF51197">
    <property type="entry name" value="Clavaminate synthase-like"/>
    <property type="match status" value="1"/>
</dbReference>
<gene>
    <name evidence="1" type="ORF">CCMP2556_LOCUS15537</name>
</gene>
<sequence>MELDDLNAAISGFQDGSVLSAQEKAQFVLAGFVKVRRALSAAAVSAAGRAVWAAAERQEEGTAAEGDDVGWSGRPSAWERGDVMMKQQIPSDLLQNASSLHGALDDLLGRRWSMEGLEDLGWAPMRFPAARLRCQRPSANGASGSGWGAVEATRVEAPCQYHLDGSWYQHHLFCPQQAIIVCVVLTDTALGGAGTAVKLASHFYMAQLLASAGAAGMDHASLCSEAQAIDVQQHPEYEIYCNAGDVLLLHPHLAHSSTTNVRFGSDVRLALTKRAYWVTGPSSSLGGFSGVAPVELPLSWAVASTRTELPCLVRRAQELLAERADASVLPWLELQELTFEARVATAQEVDARLEVSISESDLDLGGLLLMPQTLAQLWKVAAGRATRGVGAGDQVSVERDLNFSFESRLCTMWFGPSTLEGKRVAPDFIEHVVKAMLWVMAVLWGLLALAADSLRALETLSLSSNELSETSVEALADALGVGSLSGLPRQMRSALRKRGAER</sequence>
<reference evidence="1 2" key="1">
    <citation type="submission" date="2024-02" db="EMBL/GenBank/DDBJ databases">
        <authorList>
            <person name="Chen Y."/>
            <person name="Shah S."/>
            <person name="Dougan E. K."/>
            <person name="Thang M."/>
            <person name="Chan C."/>
        </authorList>
    </citation>
    <scope>NUCLEOTIDE SEQUENCE [LARGE SCALE GENOMIC DNA]</scope>
</reference>
<protein>
    <recommendedName>
        <fullName evidence="3">Bifunctional lysine-specific demethylase and histidyl-hydroxylase</fullName>
    </recommendedName>
</protein>
<name>A0ABP0KBY5_9DINO</name>
<comment type="caution">
    <text evidence="1">The sequence shown here is derived from an EMBL/GenBank/DDBJ whole genome shotgun (WGS) entry which is preliminary data.</text>
</comment>